<reference evidence="1 2" key="1">
    <citation type="submission" date="2014-04" db="EMBL/GenBank/DDBJ databases">
        <authorList>
            <consortium name="DOE Joint Genome Institute"/>
            <person name="Kuo A."/>
            <person name="Girlanda M."/>
            <person name="Perotto S."/>
            <person name="Kohler A."/>
            <person name="Nagy L.G."/>
            <person name="Floudas D."/>
            <person name="Copeland A."/>
            <person name="Barry K.W."/>
            <person name="Cichocki N."/>
            <person name="Veneault-Fourrey C."/>
            <person name="LaButti K."/>
            <person name="Lindquist E.A."/>
            <person name="Lipzen A."/>
            <person name="Lundell T."/>
            <person name="Morin E."/>
            <person name="Murat C."/>
            <person name="Sun H."/>
            <person name="Tunlid A."/>
            <person name="Henrissat B."/>
            <person name="Grigoriev I.V."/>
            <person name="Hibbett D.S."/>
            <person name="Martin F."/>
            <person name="Nordberg H.P."/>
            <person name="Cantor M.N."/>
            <person name="Hua S.X."/>
        </authorList>
    </citation>
    <scope>NUCLEOTIDE SEQUENCE [LARGE SCALE GENOMIC DNA]</scope>
    <source>
        <strain evidence="1 2">MUT 4182</strain>
    </source>
</reference>
<dbReference type="OrthoDB" id="3305546at2759"/>
<keyword evidence="2" id="KW-1185">Reference proteome</keyword>
<dbReference type="AlphaFoldDB" id="A0A0C3Q4E8"/>
<proteinExistence type="predicted"/>
<dbReference type="Proteomes" id="UP000054248">
    <property type="component" value="Unassembled WGS sequence"/>
</dbReference>
<accession>A0A0C3Q4E8</accession>
<evidence type="ECO:0000313" key="2">
    <source>
        <dbReference type="Proteomes" id="UP000054248"/>
    </source>
</evidence>
<sequence length="209" mass="23568">MEQLVDAIDIPTSTTCLFIASLQMHWDYYFERLEPINRRLTTLAEASRGTKSTLTFSHANWTGGIPRTTYEGQADEHGAFTAEFLLKRLHKHLPDTDEILIDDPSSKFIEDALSTLFPSNHSSGLFPRLSTLIVRKSVGGVSSWLEKWQKRQDKQGGVQPLPLQTLKIEGRSVELTKAWRMEDPTISAESVKVLEKLVPNLVLNHVAVK</sequence>
<protein>
    <submittedName>
        <fullName evidence="1">Uncharacterized protein</fullName>
    </submittedName>
</protein>
<organism evidence="1 2">
    <name type="scientific">Tulasnella calospora MUT 4182</name>
    <dbReference type="NCBI Taxonomy" id="1051891"/>
    <lineage>
        <taxon>Eukaryota</taxon>
        <taxon>Fungi</taxon>
        <taxon>Dikarya</taxon>
        <taxon>Basidiomycota</taxon>
        <taxon>Agaricomycotina</taxon>
        <taxon>Agaricomycetes</taxon>
        <taxon>Cantharellales</taxon>
        <taxon>Tulasnellaceae</taxon>
        <taxon>Tulasnella</taxon>
    </lineage>
</organism>
<gene>
    <name evidence="1" type="ORF">M407DRAFT_226270</name>
</gene>
<reference evidence="2" key="2">
    <citation type="submission" date="2015-01" db="EMBL/GenBank/DDBJ databases">
        <title>Evolutionary Origins and Diversification of the Mycorrhizal Mutualists.</title>
        <authorList>
            <consortium name="DOE Joint Genome Institute"/>
            <consortium name="Mycorrhizal Genomics Consortium"/>
            <person name="Kohler A."/>
            <person name="Kuo A."/>
            <person name="Nagy L.G."/>
            <person name="Floudas D."/>
            <person name="Copeland A."/>
            <person name="Barry K.W."/>
            <person name="Cichocki N."/>
            <person name="Veneault-Fourrey C."/>
            <person name="LaButti K."/>
            <person name="Lindquist E.A."/>
            <person name="Lipzen A."/>
            <person name="Lundell T."/>
            <person name="Morin E."/>
            <person name="Murat C."/>
            <person name="Riley R."/>
            <person name="Ohm R."/>
            <person name="Sun H."/>
            <person name="Tunlid A."/>
            <person name="Henrissat B."/>
            <person name="Grigoriev I.V."/>
            <person name="Hibbett D.S."/>
            <person name="Martin F."/>
        </authorList>
    </citation>
    <scope>NUCLEOTIDE SEQUENCE [LARGE SCALE GENOMIC DNA]</scope>
    <source>
        <strain evidence="2">MUT 4182</strain>
    </source>
</reference>
<evidence type="ECO:0000313" key="1">
    <source>
        <dbReference type="EMBL" id="KIO18136.1"/>
    </source>
</evidence>
<dbReference type="HOGENOM" id="CLU_1316263_0_0_1"/>
<dbReference type="EMBL" id="KN823310">
    <property type="protein sequence ID" value="KIO18136.1"/>
    <property type="molecule type" value="Genomic_DNA"/>
</dbReference>
<name>A0A0C3Q4E8_9AGAM</name>
<dbReference type="STRING" id="1051891.A0A0C3Q4E8"/>